<feature type="signal peptide" evidence="1">
    <location>
        <begin position="1"/>
        <end position="22"/>
    </location>
</feature>
<proteinExistence type="predicted"/>
<accession>A0A7W9JBP6</accession>
<sequence>MQVTRKIAAAAAVATVATLGLATVVSANMIDDTKANSGLADTVSSASKGYGDKGGHKWYGVDRDGGLLAIDDNKVGPFQACDNFIPVNAVGVQVPVKDIVGIVGFDQNGNSATAVKTCEQEVGQNDHHGKWYRAGDDGLISVSDNKVGPFQACHNDIPINAVGVQVPVSDLTGLLGLDQNANAVESLKTCEQEVGQNN</sequence>
<reference evidence="2 3" key="1">
    <citation type="submission" date="2020-08" db="EMBL/GenBank/DDBJ databases">
        <title>Sequencing the genomes of 1000 actinobacteria strains.</title>
        <authorList>
            <person name="Klenk H.-P."/>
        </authorList>
    </citation>
    <scope>NUCLEOTIDE SEQUENCE [LARGE SCALE GENOMIC DNA]</scope>
    <source>
        <strain evidence="2 3">DSM 28967</strain>
    </source>
</reference>
<comment type="caution">
    <text evidence="2">The sequence shown here is derived from an EMBL/GenBank/DDBJ whole genome shotgun (WGS) entry which is preliminary data.</text>
</comment>
<feature type="chain" id="PRO_5039364635" description="Secreted protein" evidence="1">
    <location>
        <begin position="23"/>
        <end position="198"/>
    </location>
</feature>
<dbReference type="AlphaFoldDB" id="A0A7W9JBP6"/>
<dbReference type="RefSeq" id="WP_184800327.1">
    <property type="nucleotide sequence ID" value="NZ_JACHMY010000001.1"/>
</dbReference>
<evidence type="ECO:0000256" key="1">
    <source>
        <dbReference type="SAM" id="SignalP"/>
    </source>
</evidence>
<protein>
    <recommendedName>
        <fullName evidence="4">Secreted protein</fullName>
    </recommendedName>
</protein>
<organism evidence="2 3">
    <name type="scientific">Kribbella italica</name>
    <dbReference type="NCBI Taxonomy" id="1540520"/>
    <lineage>
        <taxon>Bacteria</taxon>
        <taxon>Bacillati</taxon>
        <taxon>Actinomycetota</taxon>
        <taxon>Actinomycetes</taxon>
        <taxon>Propionibacteriales</taxon>
        <taxon>Kribbellaceae</taxon>
        <taxon>Kribbella</taxon>
    </lineage>
</organism>
<keyword evidence="1" id="KW-0732">Signal</keyword>
<evidence type="ECO:0000313" key="2">
    <source>
        <dbReference type="EMBL" id="MBB5839004.1"/>
    </source>
</evidence>
<keyword evidence="3" id="KW-1185">Reference proteome</keyword>
<evidence type="ECO:0008006" key="4">
    <source>
        <dbReference type="Google" id="ProtNLM"/>
    </source>
</evidence>
<dbReference type="Proteomes" id="UP000549971">
    <property type="component" value="Unassembled WGS sequence"/>
</dbReference>
<dbReference type="EMBL" id="JACHMY010000001">
    <property type="protein sequence ID" value="MBB5839004.1"/>
    <property type="molecule type" value="Genomic_DNA"/>
</dbReference>
<gene>
    <name evidence="2" type="ORF">HDA39_005738</name>
</gene>
<evidence type="ECO:0000313" key="3">
    <source>
        <dbReference type="Proteomes" id="UP000549971"/>
    </source>
</evidence>
<name>A0A7W9JBP6_9ACTN</name>